<dbReference type="SUPFAM" id="SSF69118">
    <property type="entry name" value="AhpD-like"/>
    <property type="match status" value="1"/>
</dbReference>
<dbReference type="RefSeq" id="WP_092010278.1">
    <property type="nucleotide sequence ID" value="NZ_FOXH01000001.1"/>
</dbReference>
<proteinExistence type="predicted"/>
<protein>
    <submittedName>
        <fullName evidence="1">Alkylhydroperoxidase AhpD family core domain-containing protein</fullName>
    </submittedName>
</protein>
<accession>A0A1I5LX31</accession>
<keyword evidence="1" id="KW-0560">Oxidoreductase</keyword>
<gene>
    <name evidence="1" type="ORF">SAMN04515674_1013</name>
</gene>
<dbReference type="InterPro" id="IPR029032">
    <property type="entry name" value="AhpD-like"/>
</dbReference>
<dbReference type="STRING" id="1079859.SAMN04515674_1013"/>
<evidence type="ECO:0000313" key="1">
    <source>
        <dbReference type="EMBL" id="SFP01889.1"/>
    </source>
</evidence>
<dbReference type="GO" id="GO:0004601">
    <property type="term" value="F:peroxidase activity"/>
    <property type="evidence" value="ECO:0007669"/>
    <property type="project" value="UniProtKB-KW"/>
</dbReference>
<dbReference type="PANTHER" id="PTHR35446:SF3">
    <property type="entry name" value="CMD DOMAIN-CONTAINING PROTEIN"/>
    <property type="match status" value="1"/>
</dbReference>
<dbReference type="Proteomes" id="UP000199306">
    <property type="component" value="Unassembled WGS sequence"/>
</dbReference>
<keyword evidence="2" id="KW-1185">Reference proteome</keyword>
<organism evidence="1 2">
    <name type="scientific">Pseudarcicella hirudinis</name>
    <dbReference type="NCBI Taxonomy" id="1079859"/>
    <lineage>
        <taxon>Bacteria</taxon>
        <taxon>Pseudomonadati</taxon>
        <taxon>Bacteroidota</taxon>
        <taxon>Cytophagia</taxon>
        <taxon>Cytophagales</taxon>
        <taxon>Flectobacillaceae</taxon>
        <taxon>Pseudarcicella</taxon>
    </lineage>
</organism>
<sequence length="185" mass="19497">MQRISAIAPENATGKNQELFTKVKAKFGGVPNIMRTMAASPAVLDAYLSFNGALSSGSIGGKLGEKLALFIAEKNNCDYCLAAHSTIGKNVVKLDEATILGARQGHTNDDKTNAALHFAGQLIDKKGLVNDEDVQSVIAAGYTEGEVAEIVAHVSLNIFTNYFNNTAKTVVDFPVAPVLSEVAGN</sequence>
<dbReference type="Gene3D" id="1.20.1290.10">
    <property type="entry name" value="AhpD-like"/>
    <property type="match status" value="1"/>
</dbReference>
<dbReference type="PANTHER" id="PTHR35446">
    <property type="entry name" value="SI:CH211-175M2.5"/>
    <property type="match status" value="1"/>
</dbReference>
<name>A0A1I5LX31_9BACT</name>
<evidence type="ECO:0000313" key="2">
    <source>
        <dbReference type="Proteomes" id="UP000199306"/>
    </source>
</evidence>
<reference evidence="1 2" key="1">
    <citation type="submission" date="2016-10" db="EMBL/GenBank/DDBJ databases">
        <authorList>
            <person name="de Groot N.N."/>
        </authorList>
    </citation>
    <scope>NUCLEOTIDE SEQUENCE [LARGE SCALE GENOMIC DNA]</scope>
    <source>
        <strain evidence="2">E92,LMG 26720,CCM 7988</strain>
    </source>
</reference>
<keyword evidence="1" id="KW-0575">Peroxidase</keyword>
<dbReference type="EMBL" id="FOXH01000001">
    <property type="protein sequence ID" value="SFP01889.1"/>
    <property type="molecule type" value="Genomic_DNA"/>
</dbReference>
<dbReference type="AlphaFoldDB" id="A0A1I5LX31"/>
<dbReference type="OrthoDB" id="9808310at2"/>